<dbReference type="CDD" id="cd15482">
    <property type="entry name" value="Sialidase_non-viral"/>
    <property type="match status" value="2"/>
</dbReference>
<name>A0A1I6PN45_9EURY</name>
<dbReference type="GO" id="GO:0010411">
    <property type="term" value="P:xyloglucan metabolic process"/>
    <property type="evidence" value="ECO:0007669"/>
    <property type="project" value="TreeGrafter"/>
</dbReference>
<dbReference type="Gene3D" id="2.130.10.10">
    <property type="entry name" value="YVTN repeat-like/Quinoprotein amine dehydrogenase"/>
    <property type="match status" value="1"/>
</dbReference>
<dbReference type="Proteomes" id="UP000199199">
    <property type="component" value="Unassembled WGS sequence"/>
</dbReference>
<evidence type="ECO:0000256" key="1">
    <source>
        <dbReference type="SAM" id="MobiDB-lite"/>
    </source>
</evidence>
<dbReference type="InterPro" id="IPR052025">
    <property type="entry name" value="Xyloglucanase_GH74"/>
</dbReference>
<organism evidence="2 3">
    <name type="scientific">Halostagnicola kamekurae</name>
    <dbReference type="NCBI Taxonomy" id="619731"/>
    <lineage>
        <taxon>Archaea</taxon>
        <taxon>Methanobacteriati</taxon>
        <taxon>Methanobacteriota</taxon>
        <taxon>Stenosarchaea group</taxon>
        <taxon>Halobacteria</taxon>
        <taxon>Halobacteriales</taxon>
        <taxon>Natrialbaceae</taxon>
        <taxon>Halostagnicola</taxon>
    </lineage>
</organism>
<keyword evidence="3" id="KW-1185">Reference proteome</keyword>
<protein>
    <submittedName>
        <fullName evidence="2">BNR/Asp-box repeat-containing protein</fullName>
    </submittedName>
</protein>
<proteinExistence type="predicted"/>
<dbReference type="AlphaFoldDB" id="A0A1I6PN45"/>
<dbReference type="PANTHER" id="PTHR43739">
    <property type="entry name" value="XYLOGLUCANASE (EUROFUNG)"/>
    <property type="match status" value="1"/>
</dbReference>
<dbReference type="EMBL" id="FOZS01000001">
    <property type="protein sequence ID" value="SFS41498.1"/>
    <property type="molecule type" value="Genomic_DNA"/>
</dbReference>
<dbReference type="Pfam" id="PF02012">
    <property type="entry name" value="BNR"/>
    <property type="match status" value="1"/>
</dbReference>
<evidence type="ECO:0000313" key="3">
    <source>
        <dbReference type="Proteomes" id="UP000199199"/>
    </source>
</evidence>
<dbReference type="PANTHER" id="PTHR43739:SF5">
    <property type="entry name" value="EXO-ALPHA-SIALIDASE"/>
    <property type="match status" value="1"/>
</dbReference>
<dbReference type="InterPro" id="IPR002860">
    <property type="entry name" value="BNR_rpt"/>
</dbReference>
<gene>
    <name evidence="2" type="ORF">SAMN04488556_0670</name>
</gene>
<accession>A0A1I6PN45</accession>
<reference evidence="3" key="1">
    <citation type="submission" date="2016-10" db="EMBL/GenBank/DDBJ databases">
        <authorList>
            <person name="Varghese N."/>
            <person name="Submissions S."/>
        </authorList>
    </citation>
    <scope>NUCLEOTIDE SEQUENCE [LARGE SCALE GENOMIC DNA]</scope>
    <source>
        <strain evidence="3">DSM 22427</strain>
    </source>
</reference>
<feature type="region of interest" description="Disordered" evidence="1">
    <location>
        <begin position="66"/>
        <end position="88"/>
    </location>
</feature>
<dbReference type="SUPFAM" id="SSF110296">
    <property type="entry name" value="Oligoxyloglucan reducing end-specific cellobiohydrolase"/>
    <property type="match status" value="1"/>
</dbReference>
<evidence type="ECO:0000313" key="2">
    <source>
        <dbReference type="EMBL" id="SFS41498.1"/>
    </source>
</evidence>
<dbReference type="InterPro" id="IPR015943">
    <property type="entry name" value="WD40/YVTN_repeat-like_dom_sf"/>
</dbReference>
<sequence length="412" mass="45107">MALFSSEVPIHRVVVSDRFIEANRTNDSTDEGRTLLTLAAVAVHMTRAYAAMQDRLLVCKRASDEISTDGRSEGGGSEPVESATDGWRRTDRLEGFDLECVAASADEPDRVFVGTFENGLFRSTDGGESFDRLETGFVRHDGNEPEDGRETTGHEAVMSLAISPHDSSVIYAGAEPSRVYRSEDGGDSWTELEGVDDLPSEPQWFFPPRPSTHHVRWLEVDPFDPDRLYVGIEAGAFVYSTDGGETWRERPEGSRRDNHTLATHAETEGRVYTAAGDGYAESDDGGRSWTQPQTGLEHRYCWGLAVDPADPESVLVSSASGASTAHAAHRADSHLYRKRDGTEWERVDGCGLPTGEGVVRSVLATTGDPGVVYGLNNHGLFVSEDFGDSWERADLEWPDGLETQAPRGLIVR</sequence>